<keyword evidence="3" id="KW-1185">Reference proteome</keyword>
<sequence>MLALKHQERYTTNAPIVPTTTPRTTTARAYSNTVTATSAFPSKVTLTLPANSQAEGNEEPTLVLIPPAANADETPFNTESSNNPSTINFAVRFDAPDSSTDSQKIEYTKSDDGKVITSTRKEAQANSVFQTTAPAVVAAPAVNTGKYTGGFGAPPGLLRPQNQENKPDIYVAGNNHEFGYGVKANRGRPAQAANGGRYTGGFGAPSGVLSPQQAPRPFQAAQQSTPQLVAEASSNQQSRFGGPPGVLVPFDNVQ</sequence>
<evidence type="ECO:0000313" key="3">
    <source>
        <dbReference type="Proteomes" id="UP000494163"/>
    </source>
</evidence>
<dbReference type="EMBL" id="CP012524">
    <property type="protein sequence ID" value="ALC40471.1"/>
    <property type="molecule type" value="Genomic_DNA"/>
</dbReference>
<feature type="compositionally biased region" description="Polar residues" evidence="1">
    <location>
        <begin position="224"/>
        <end position="239"/>
    </location>
</feature>
<dbReference type="Proteomes" id="UP000494163">
    <property type="component" value="Chromosome 2R"/>
</dbReference>
<proteinExistence type="predicted"/>
<feature type="region of interest" description="Disordered" evidence="1">
    <location>
        <begin position="189"/>
        <end position="254"/>
    </location>
</feature>
<feature type="compositionally biased region" description="Low complexity" evidence="1">
    <location>
        <begin position="211"/>
        <end position="223"/>
    </location>
</feature>
<organism evidence="2 3">
    <name type="scientific">Drosophila busckii</name>
    <name type="common">Fruit fly</name>
    <dbReference type="NCBI Taxonomy" id="30019"/>
    <lineage>
        <taxon>Eukaryota</taxon>
        <taxon>Metazoa</taxon>
        <taxon>Ecdysozoa</taxon>
        <taxon>Arthropoda</taxon>
        <taxon>Hexapoda</taxon>
        <taxon>Insecta</taxon>
        <taxon>Pterygota</taxon>
        <taxon>Neoptera</taxon>
        <taxon>Endopterygota</taxon>
        <taxon>Diptera</taxon>
        <taxon>Brachycera</taxon>
        <taxon>Muscomorpha</taxon>
        <taxon>Ephydroidea</taxon>
        <taxon>Drosophilidae</taxon>
        <taxon>Drosophila</taxon>
    </lineage>
</organism>
<gene>
    <name evidence="2" type="ORF">Dbus_chr2Rg50</name>
</gene>
<reference evidence="2 3" key="1">
    <citation type="submission" date="2015-08" db="EMBL/GenBank/DDBJ databases">
        <title>Ancestral chromatin configuration constrains chromatin evolution on differentiating sex chromosomes in Drosophila.</title>
        <authorList>
            <person name="Zhou Q."/>
            <person name="Bachtrog D."/>
        </authorList>
    </citation>
    <scope>NUCLEOTIDE SEQUENCE [LARGE SCALE GENOMIC DNA]</scope>
    <source>
        <tissue evidence="2">Whole larvae</tissue>
    </source>
</reference>
<dbReference type="OrthoDB" id="8037009at2759"/>
<evidence type="ECO:0000256" key="1">
    <source>
        <dbReference type="SAM" id="MobiDB-lite"/>
    </source>
</evidence>
<dbReference type="AlphaFoldDB" id="A0A0M4E7G7"/>
<accession>A0A0M4E7G7</accession>
<evidence type="ECO:0000313" key="2">
    <source>
        <dbReference type="EMBL" id="ALC40471.1"/>
    </source>
</evidence>
<name>A0A0M4E7G7_DROBS</name>
<protein>
    <submittedName>
        <fullName evidence="2">CG11073</fullName>
    </submittedName>
</protein>